<gene>
    <name evidence="2" type="ORF">BV898_11675</name>
</gene>
<proteinExistence type="predicted"/>
<organism evidence="2 3">
    <name type="scientific">Hypsibius exemplaris</name>
    <name type="common">Freshwater tardigrade</name>
    <dbReference type="NCBI Taxonomy" id="2072580"/>
    <lineage>
        <taxon>Eukaryota</taxon>
        <taxon>Metazoa</taxon>
        <taxon>Ecdysozoa</taxon>
        <taxon>Tardigrada</taxon>
        <taxon>Eutardigrada</taxon>
        <taxon>Parachela</taxon>
        <taxon>Hypsibioidea</taxon>
        <taxon>Hypsibiidae</taxon>
        <taxon>Hypsibius</taxon>
    </lineage>
</organism>
<dbReference type="EMBL" id="MTYJ01000110">
    <property type="protein sequence ID" value="OQV14100.1"/>
    <property type="molecule type" value="Genomic_DNA"/>
</dbReference>
<comment type="caution">
    <text evidence="2">The sequence shown here is derived from an EMBL/GenBank/DDBJ whole genome shotgun (WGS) entry which is preliminary data.</text>
</comment>
<name>A0A1W0WFV0_HYPEX</name>
<feature type="compositionally biased region" description="Basic residues" evidence="1">
    <location>
        <begin position="267"/>
        <end position="276"/>
    </location>
</feature>
<feature type="region of interest" description="Disordered" evidence="1">
    <location>
        <begin position="253"/>
        <end position="276"/>
    </location>
</feature>
<reference evidence="3" key="1">
    <citation type="submission" date="2017-01" db="EMBL/GenBank/DDBJ databases">
        <title>Comparative genomics of anhydrobiosis in the tardigrade Hypsibius dujardini.</title>
        <authorList>
            <person name="Yoshida Y."/>
            <person name="Koutsovoulos G."/>
            <person name="Laetsch D."/>
            <person name="Stevens L."/>
            <person name="Kumar S."/>
            <person name="Horikawa D."/>
            <person name="Ishino K."/>
            <person name="Komine S."/>
            <person name="Tomita M."/>
            <person name="Blaxter M."/>
            <person name="Arakawa K."/>
        </authorList>
    </citation>
    <scope>NUCLEOTIDE SEQUENCE [LARGE SCALE GENOMIC DNA]</scope>
    <source>
        <strain evidence="3">Z151</strain>
    </source>
</reference>
<evidence type="ECO:0000313" key="2">
    <source>
        <dbReference type="EMBL" id="OQV14100.1"/>
    </source>
</evidence>
<dbReference type="Proteomes" id="UP000192578">
    <property type="component" value="Unassembled WGS sequence"/>
</dbReference>
<sequence>MEATSDPTVSTRHCSRCKRCKPLGSFKSVHGQQWLYTNCTECRHQEKTKFVPPSKHPTPAPDAASTEPEAKLNHQQSRKRRRATDGVTAPQIFANLEECADAVREMVADAREAATGYDIAGAFRVSGPIAEADLSRTSREVLQKLSECDGHSFSAHHGLPTGFQHGKAVFILGCEQYHNFLTRVANGPRKSGKVDLTPAFDCRGSLSITVLPDGHVDFALRHAFPHDLEPSLLVSHATETAAATAVEATASAATRLKPPHQLQSRLKPPKAHSVRR</sequence>
<evidence type="ECO:0000313" key="3">
    <source>
        <dbReference type="Proteomes" id="UP000192578"/>
    </source>
</evidence>
<keyword evidence="3" id="KW-1185">Reference proteome</keyword>
<dbReference type="AlphaFoldDB" id="A0A1W0WFV0"/>
<feature type="region of interest" description="Disordered" evidence="1">
    <location>
        <begin position="49"/>
        <end position="86"/>
    </location>
</feature>
<accession>A0A1W0WFV0</accession>
<evidence type="ECO:0000256" key="1">
    <source>
        <dbReference type="SAM" id="MobiDB-lite"/>
    </source>
</evidence>
<protein>
    <submittedName>
        <fullName evidence="2">Uncharacterized protein</fullName>
    </submittedName>
</protein>